<evidence type="ECO:0000256" key="2">
    <source>
        <dbReference type="ARBA" id="ARBA00023043"/>
    </source>
</evidence>
<dbReference type="PROSITE" id="PS50088">
    <property type="entry name" value="ANK_REPEAT"/>
    <property type="match status" value="3"/>
</dbReference>
<organism evidence="4 5">
    <name type="scientific">Candidatus Phycorickettsia trachydisci</name>
    <dbReference type="NCBI Taxonomy" id="2115978"/>
    <lineage>
        <taxon>Bacteria</taxon>
        <taxon>Pseudomonadati</taxon>
        <taxon>Pseudomonadota</taxon>
        <taxon>Alphaproteobacteria</taxon>
        <taxon>Rickettsiales</taxon>
        <taxon>Rickettsiaceae</taxon>
        <taxon>Candidatus Phycorickettsia</taxon>
    </lineage>
</organism>
<sequence>MTVEGNEACLWAMMQKFDSKYVARAIEEGGVEAIRFLQEKGFEIDEWFIELNSLRSYNIATFAVENGNVEVIEHLINSGIDVGSAQVIHEAMIAAIKNHHSQIVELFIKKGITAQKYMGLALEEEDIDIIKLLQKADANIHQKCPFPRDYVGGVQPNPYNDITIEYELPNIKKSEIIEWLKEQKIAVNKPDGEGRIVLHGAVKAGSMQVIKLLKDLGADFTAQDNEGNTAMHYAVKSLKYGIEGEVLIKLLKDLGSDINAINNAGLAPIHVAALYGIDLRPLLDNGADINQPGGDKGWTPLHCVLANNRIQAAEDLIDVGANVNAEDYDGLTPIMKYIREQGSSDRYSPYVMRILIIAGAHLPVNYPDICIHLAKHKKDILKECDMQEKLTVLASLVDAFQTQPSIAPPAFCTRLYEEFIKKSEDMKEYITKDRLNKVTHLDHCKEIKGCLSEAKKEPSTMNISENLEQVFDNKIEELQDNYFKSLKIIFGFITRDPSKESSKVQALNTKEIQNNIAEWMFSEEIDKLYAKIPAGYMPETSEEVAEGRQAKIPRLENLTSDSAGSIEQNLQAAMGSDHTLETLGSSMH</sequence>
<proteinExistence type="predicted"/>
<dbReference type="Gene3D" id="1.25.40.20">
    <property type="entry name" value="Ankyrin repeat-containing domain"/>
    <property type="match status" value="2"/>
</dbReference>
<feature type="repeat" description="ANK" evidence="3">
    <location>
        <begin position="296"/>
        <end position="328"/>
    </location>
</feature>
<dbReference type="RefSeq" id="WP_106875018.1">
    <property type="nucleotide sequence ID" value="NZ_CP027845.1"/>
</dbReference>
<gene>
    <name evidence="4" type="ORF">phytr_12890</name>
</gene>
<keyword evidence="5" id="KW-1185">Reference proteome</keyword>
<feature type="repeat" description="ANK" evidence="3">
    <location>
        <begin position="226"/>
        <end position="263"/>
    </location>
</feature>
<keyword evidence="2 3" id="KW-0040">ANK repeat</keyword>
<dbReference type="OrthoDB" id="7164498at2"/>
<keyword evidence="1" id="KW-0677">Repeat</keyword>
<dbReference type="InterPro" id="IPR036770">
    <property type="entry name" value="Ankyrin_rpt-contain_sf"/>
</dbReference>
<evidence type="ECO:0000313" key="4">
    <source>
        <dbReference type="EMBL" id="AVP88213.1"/>
    </source>
</evidence>
<dbReference type="PROSITE" id="PS50297">
    <property type="entry name" value="ANK_REP_REGION"/>
    <property type="match status" value="3"/>
</dbReference>
<protein>
    <submittedName>
        <fullName evidence="4">Uncharacterized protein</fullName>
    </submittedName>
</protein>
<dbReference type="InterPro" id="IPR002110">
    <property type="entry name" value="Ankyrin_rpt"/>
</dbReference>
<dbReference type="PANTHER" id="PTHR24126">
    <property type="entry name" value="ANKYRIN REPEAT, PH AND SEC7 DOMAIN CONTAINING PROTEIN SECG-RELATED"/>
    <property type="match status" value="1"/>
</dbReference>
<dbReference type="SMART" id="SM00248">
    <property type="entry name" value="ANK"/>
    <property type="match status" value="7"/>
</dbReference>
<dbReference type="EMBL" id="CP027845">
    <property type="protein sequence ID" value="AVP88213.1"/>
    <property type="molecule type" value="Genomic_DNA"/>
</dbReference>
<dbReference type="AlphaFoldDB" id="A0A2P1PAC4"/>
<dbReference type="PANTHER" id="PTHR24126:SF14">
    <property type="entry name" value="ANK_REP_REGION DOMAIN-CONTAINING PROTEIN"/>
    <property type="match status" value="1"/>
</dbReference>
<evidence type="ECO:0000313" key="5">
    <source>
        <dbReference type="Proteomes" id="UP000241762"/>
    </source>
</evidence>
<dbReference type="Pfam" id="PF13637">
    <property type="entry name" value="Ank_4"/>
    <property type="match status" value="1"/>
</dbReference>
<evidence type="ECO:0000256" key="1">
    <source>
        <dbReference type="ARBA" id="ARBA00022737"/>
    </source>
</evidence>
<reference evidence="4 5" key="1">
    <citation type="submission" date="2018-03" db="EMBL/GenBank/DDBJ databases">
        <title>A gene transfer event suggests a long-term partnership between eustigmatophyte algae and a novel lineage of endosymbiotic bacteria.</title>
        <authorList>
            <person name="Yurchenko T."/>
            <person name="Sevcikova T."/>
            <person name="Pribyl P."/>
            <person name="El Karkouri K."/>
            <person name="Klimes V."/>
            <person name="Amaral R."/>
            <person name="Zbrankova V."/>
            <person name="Kim E."/>
            <person name="Raoult D."/>
            <person name="Santos L.M.A."/>
            <person name="Elias M."/>
        </authorList>
    </citation>
    <scope>NUCLEOTIDE SEQUENCE [LARGE SCALE GENOMIC DNA]</scope>
    <source>
        <strain evidence="4">CCALA 838</strain>
    </source>
</reference>
<evidence type="ECO:0000256" key="3">
    <source>
        <dbReference type="PROSITE-ProRule" id="PRU00023"/>
    </source>
</evidence>
<name>A0A2P1PAC4_9RICK</name>
<dbReference type="SUPFAM" id="SSF48403">
    <property type="entry name" value="Ankyrin repeat"/>
    <property type="match status" value="2"/>
</dbReference>
<accession>A0A2P1PAC4</accession>
<dbReference type="Proteomes" id="UP000241762">
    <property type="component" value="Chromosome"/>
</dbReference>
<dbReference type="Pfam" id="PF12796">
    <property type="entry name" value="Ank_2"/>
    <property type="match status" value="2"/>
</dbReference>
<feature type="repeat" description="ANK" evidence="3">
    <location>
        <begin position="193"/>
        <end position="225"/>
    </location>
</feature>
<dbReference type="KEGG" id="ptc:phytr_12890"/>